<dbReference type="EMBL" id="JAGGKG010000001">
    <property type="protein sequence ID" value="MBP1903791.1"/>
    <property type="molecule type" value="Genomic_DNA"/>
</dbReference>
<organism evidence="1 2">
    <name type="scientific">Paenibacillus turicensis</name>
    <dbReference type="NCBI Taxonomy" id="160487"/>
    <lineage>
        <taxon>Bacteria</taxon>
        <taxon>Bacillati</taxon>
        <taxon>Bacillota</taxon>
        <taxon>Bacilli</taxon>
        <taxon>Bacillales</taxon>
        <taxon>Paenibacillaceae</taxon>
        <taxon>Paenibacillus</taxon>
    </lineage>
</organism>
<proteinExistence type="predicted"/>
<dbReference type="Proteomes" id="UP001519272">
    <property type="component" value="Unassembled WGS sequence"/>
</dbReference>
<keyword evidence="2" id="KW-1185">Reference proteome</keyword>
<name>A0ABS4FMI1_9BACL</name>
<evidence type="ECO:0000313" key="2">
    <source>
        <dbReference type="Proteomes" id="UP001519272"/>
    </source>
</evidence>
<sequence>MELPFWLSQAILNRLDEVTAKIENDSKLREIRREERRMFYAMFDNENIVQTPEFRAWEDQHHYRQSLIQEKLYKQGMEDGIQLAYSLWKNVIEL</sequence>
<accession>A0ABS4FMI1</accession>
<comment type="caution">
    <text evidence="1">The sequence shown here is derived from an EMBL/GenBank/DDBJ whole genome shotgun (WGS) entry which is preliminary data.</text>
</comment>
<dbReference type="RefSeq" id="WP_210087566.1">
    <property type="nucleotide sequence ID" value="NZ_JAGGKG010000001.1"/>
</dbReference>
<reference evidence="1 2" key="1">
    <citation type="submission" date="2021-03" db="EMBL/GenBank/DDBJ databases">
        <title>Genomic Encyclopedia of Type Strains, Phase IV (KMG-IV): sequencing the most valuable type-strain genomes for metagenomic binning, comparative biology and taxonomic classification.</title>
        <authorList>
            <person name="Goeker M."/>
        </authorList>
    </citation>
    <scope>NUCLEOTIDE SEQUENCE [LARGE SCALE GENOMIC DNA]</scope>
    <source>
        <strain evidence="1 2">DSM 14349</strain>
    </source>
</reference>
<evidence type="ECO:0000313" key="1">
    <source>
        <dbReference type="EMBL" id="MBP1903791.1"/>
    </source>
</evidence>
<gene>
    <name evidence="1" type="ORF">J2Z32_000403</name>
</gene>
<protein>
    <recommendedName>
        <fullName evidence="3">GINS subunit domain-containing protein</fullName>
    </recommendedName>
</protein>
<evidence type="ECO:0008006" key="3">
    <source>
        <dbReference type="Google" id="ProtNLM"/>
    </source>
</evidence>